<evidence type="ECO:0000313" key="7">
    <source>
        <dbReference type="Proteomes" id="UP000282957"/>
    </source>
</evidence>
<comment type="caution">
    <text evidence="6">The sequence shown here is derived from an EMBL/GenBank/DDBJ whole genome shotgun (WGS) entry which is preliminary data.</text>
</comment>
<feature type="domain" description="SAF" evidence="5">
    <location>
        <begin position="178"/>
        <end position="240"/>
    </location>
</feature>
<dbReference type="Gene3D" id="2.30.30.760">
    <property type="match status" value="1"/>
</dbReference>
<name>A0A437MHN2_9PROT</name>
<evidence type="ECO:0000256" key="4">
    <source>
        <dbReference type="SAM" id="SignalP"/>
    </source>
</evidence>
<evidence type="ECO:0000256" key="3">
    <source>
        <dbReference type="ARBA" id="ARBA00022764"/>
    </source>
</evidence>
<gene>
    <name evidence="6" type="primary">flgA</name>
    <name evidence="6" type="ORF">EOD42_12055</name>
</gene>
<dbReference type="NCBIfam" id="TIGR03170">
    <property type="entry name" value="flgA_cterm"/>
    <property type="match status" value="1"/>
</dbReference>
<dbReference type="SMART" id="SM00858">
    <property type="entry name" value="SAF"/>
    <property type="match status" value="1"/>
</dbReference>
<dbReference type="GO" id="GO:0044780">
    <property type="term" value="P:bacterial-type flagellum assembly"/>
    <property type="evidence" value="ECO:0007669"/>
    <property type="project" value="InterPro"/>
</dbReference>
<dbReference type="CDD" id="cd11614">
    <property type="entry name" value="SAF_CpaB_FlgA_like"/>
    <property type="match status" value="1"/>
</dbReference>
<dbReference type="RefSeq" id="WP_127787762.1">
    <property type="nucleotide sequence ID" value="NZ_SACL01000003.1"/>
</dbReference>
<dbReference type="Pfam" id="PF13144">
    <property type="entry name" value="ChapFlgA"/>
    <property type="match status" value="1"/>
</dbReference>
<dbReference type="InterPro" id="IPR013974">
    <property type="entry name" value="SAF"/>
</dbReference>
<proteinExistence type="predicted"/>
<keyword evidence="2 4" id="KW-0732">Signal</keyword>
<keyword evidence="6" id="KW-0969">Cilium</keyword>
<sequence length="317" mass="34079">MRALVLLAVLPVAAWAQEMAFIRPMATVEEPVVRVRDLFENAGSRAEAPLGPAPAPGRRIVLEAEQLAAIARMNRVPWRPMSAADRVVLERPGRQVPRAEVEGALREELLRMGMDAESELEIPGWVPPMVPIASLHQVTIEGAVLETPGNRFAATLVITAEGMATQRLRLAGRAMATTPVVVATRRMGMGERLGPADVREVRMRVERVRNGMASRADQVLGQELHRPIAAEGPIPLADLGPPSVIQRNQAVTLLLDAPGITLTAAGRALESAPRGAVVPVMNLASRAVMEGEVLGPGRVRVAMGTVPTRNPRDMEAR</sequence>
<feature type="chain" id="PRO_5019416151" evidence="4">
    <location>
        <begin position="17"/>
        <end position="317"/>
    </location>
</feature>
<dbReference type="InterPro" id="IPR039246">
    <property type="entry name" value="Flagellar_FlgA"/>
</dbReference>
<dbReference type="Proteomes" id="UP000282957">
    <property type="component" value="Unassembled WGS sequence"/>
</dbReference>
<accession>A0A437MHN2</accession>
<dbReference type="Gene3D" id="3.90.1210.10">
    <property type="entry name" value="Antifreeze-like/N-acetylneuraminic acid synthase C-terminal domain"/>
    <property type="match status" value="1"/>
</dbReference>
<evidence type="ECO:0000256" key="2">
    <source>
        <dbReference type="ARBA" id="ARBA00022729"/>
    </source>
</evidence>
<dbReference type="AlphaFoldDB" id="A0A437MHN2"/>
<evidence type="ECO:0000259" key="5">
    <source>
        <dbReference type="SMART" id="SM00858"/>
    </source>
</evidence>
<keyword evidence="6" id="KW-0966">Cell projection</keyword>
<dbReference type="OrthoDB" id="7727421at2"/>
<evidence type="ECO:0000313" key="6">
    <source>
        <dbReference type="EMBL" id="RVT97115.1"/>
    </source>
</evidence>
<dbReference type="EMBL" id="SACL01000003">
    <property type="protein sequence ID" value="RVT97115.1"/>
    <property type="molecule type" value="Genomic_DNA"/>
</dbReference>
<organism evidence="6 7">
    <name type="scientific">Rhodovarius crocodyli</name>
    <dbReference type="NCBI Taxonomy" id="1979269"/>
    <lineage>
        <taxon>Bacteria</taxon>
        <taxon>Pseudomonadati</taxon>
        <taxon>Pseudomonadota</taxon>
        <taxon>Alphaproteobacteria</taxon>
        <taxon>Acetobacterales</taxon>
        <taxon>Roseomonadaceae</taxon>
        <taxon>Rhodovarius</taxon>
    </lineage>
</organism>
<keyword evidence="3" id="KW-0574">Periplasm</keyword>
<dbReference type="InterPro" id="IPR017585">
    <property type="entry name" value="SAF_FlgA"/>
</dbReference>
<dbReference type="GO" id="GO:0042597">
    <property type="term" value="C:periplasmic space"/>
    <property type="evidence" value="ECO:0007669"/>
    <property type="project" value="UniProtKB-SubCell"/>
</dbReference>
<keyword evidence="6" id="KW-0282">Flagellum</keyword>
<feature type="signal peptide" evidence="4">
    <location>
        <begin position="1"/>
        <end position="16"/>
    </location>
</feature>
<dbReference type="PANTHER" id="PTHR36307">
    <property type="entry name" value="FLAGELLA BASAL BODY P-RING FORMATION PROTEIN FLGA"/>
    <property type="match status" value="1"/>
</dbReference>
<evidence type="ECO:0000256" key="1">
    <source>
        <dbReference type="ARBA" id="ARBA00004418"/>
    </source>
</evidence>
<reference evidence="6 7" key="1">
    <citation type="submission" date="2019-01" db="EMBL/GenBank/DDBJ databases">
        <authorList>
            <person name="Chen W.-M."/>
        </authorList>
    </citation>
    <scope>NUCLEOTIDE SEQUENCE [LARGE SCALE GENOMIC DNA]</scope>
    <source>
        <strain evidence="6 7">CCP-6</strain>
    </source>
</reference>
<comment type="subcellular location">
    <subcellularLocation>
        <location evidence="1">Periplasm</location>
    </subcellularLocation>
</comment>
<dbReference type="PANTHER" id="PTHR36307:SF1">
    <property type="entry name" value="FLAGELLA BASAL BODY P-RING FORMATION PROTEIN FLGA"/>
    <property type="match status" value="1"/>
</dbReference>
<keyword evidence="7" id="KW-1185">Reference proteome</keyword>
<protein>
    <submittedName>
        <fullName evidence="6">Flagellar basal body P-ring formation protein FlgA</fullName>
    </submittedName>
</protein>